<dbReference type="InterPro" id="IPR029057">
    <property type="entry name" value="PRTase-like"/>
</dbReference>
<dbReference type="PANTHER" id="PTHR47505">
    <property type="entry name" value="DNA UTILIZATION PROTEIN YHGH"/>
    <property type="match status" value="1"/>
</dbReference>
<dbReference type="Pfam" id="PF00156">
    <property type="entry name" value="Pribosyltran"/>
    <property type="match status" value="1"/>
</dbReference>
<name>A0A3A1YXJ0_9BURK</name>
<dbReference type="InterPro" id="IPR000836">
    <property type="entry name" value="PRTase_dom"/>
</dbReference>
<dbReference type="EMBL" id="NQYH01000001">
    <property type="protein sequence ID" value="RIY42265.1"/>
    <property type="molecule type" value="Genomic_DNA"/>
</dbReference>
<evidence type="ECO:0000256" key="1">
    <source>
        <dbReference type="ARBA" id="ARBA00008007"/>
    </source>
</evidence>
<dbReference type="CDD" id="cd06223">
    <property type="entry name" value="PRTases_typeI"/>
    <property type="match status" value="1"/>
</dbReference>
<feature type="domain" description="Phosphoribosyltransferase" evidence="2">
    <location>
        <begin position="159"/>
        <end position="258"/>
    </location>
</feature>
<evidence type="ECO:0000313" key="3">
    <source>
        <dbReference type="EMBL" id="RIY42265.1"/>
    </source>
</evidence>
<evidence type="ECO:0000259" key="2">
    <source>
        <dbReference type="Pfam" id="PF00156"/>
    </source>
</evidence>
<dbReference type="Gene3D" id="3.40.50.2020">
    <property type="match status" value="1"/>
</dbReference>
<dbReference type="AlphaFoldDB" id="A0A3A1YXJ0"/>
<accession>A0A3A1YXJ0</accession>
<gene>
    <name evidence="3" type="ORF">CJP73_02165</name>
</gene>
<dbReference type="SUPFAM" id="SSF53271">
    <property type="entry name" value="PRTase-like"/>
    <property type="match status" value="1"/>
</dbReference>
<evidence type="ECO:0000313" key="4">
    <source>
        <dbReference type="Proteomes" id="UP000266206"/>
    </source>
</evidence>
<proteinExistence type="inferred from homology"/>
<sequence length="262" mass="28697">MGHQACSDAMLIHSTGFIMAHCWHWRDLRHELMMCVPGNCPLCLARTPAAWLCEGCRQAVCRSMLFGGPRCQACALLLDSLGQCADCLHKAPEFHSVVAAFDYHFPGSVLIHQFKQGRRYLLAATLAELLIPQLHRLRSASSGATILVPVPASGSALRQRGFNPAGEIARHLSRRLSLPYKNILFRSKEVGPQKLLGRRQRYERAQSLYGLRNSASLSGCHVWVVDDVLTTGSTLNAVSHLLMQAGAASVHGVVLARTPLSL</sequence>
<comment type="similarity">
    <text evidence="1">Belongs to the ComF/GntX family.</text>
</comment>
<dbReference type="InterPro" id="IPR051910">
    <property type="entry name" value="ComF/GntX_DNA_util-trans"/>
</dbReference>
<reference evidence="3 4" key="1">
    <citation type="submission" date="2017-08" db="EMBL/GenBank/DDBJ databases">
        <title>Pusillimonas indicus sp. nov., a member of the family Alcaligenaceae isolated from surface seawater.</title>
        <authorList>
            <person name="Li J."/>
        </authorList>
    </citation>
    <scope>NUCLEOTIDE SEQUENCE [LARGE SCALE GENOMIC DNA]</scope>
    <source>
        <strain evidence="3 4">L52-1-41</strain>
    </source>
</reference>
<dbReference type="PANTHER" id="PTHR47505:SF1">
    <property type="entry name" value="DNA UTILIZATION PROTEIN YHGH"/>
    <property type="match status" value="1"/>
</dbReference>
<organism evidence="3 4">
    <name type="scientific">Neopusillimonas maritima</name>
    <dbReference type="NCBI Taxonomy" id="2026239"/>
    <lineage>
        <taxon>Bacteria</taxon>
        <taxon>Pseudomonadati</taxon>
        <taxon>Pseudomonadota</taxon>
        <taxon>Betaproteobacteria</taxon>
        <taxon>Burkholderiales</taxon>
        <taxon>Alcaligenaceae</taxon>
        <taxon>Neopusillimonas</taxon>
    </lineage>
</organism>
<dbReference type="Proteomes" id="UP000266206">
    <property type="component" value="Unassembled WGS sequence"/>
</dbReference>
<comment type="caution">
    <text evidence="3">The sequence shown here is derived from an EMBL/GenBank/DDBJ whole genome shotgun (WGS) entry which is preliminary data.</text>
</comment>
<protein>
    <recommendedName>
        <fullName evidence="2">Phosphoribosyltransferase domain-containing protein</fullName>
    </recommendedName>
</protein>